<name>A0A565CFF8_9BRAS</name>
<reference evidence="6" key="1">
    <citation type="submission" date="2019-07" db="EMBL/GenBank/DDBJ databases">
        <authorList>
            <person name="Dittberner H."/>
        </authorList>
    </citation>
    <scope>NUCLEOTIDE SEQUENCE [LARGE SCALE GENOMIC DNA]</scope>
</reference>
<dbReference type="SUPFAM" id="SSF48264">
    <property type="entry name" value="Cytochrome P450"/>
    <property type="match status" value="1"/>
</dbReference>
<dbReference type="GO" id="GO:0016705">
    <property type="term" value="F:oxidoreductase activity, acting on paired donors, with incorporation or reduction of molecular oxygen"/>
    <property type="evidence" value="ECO:0007669"/>
    <property type="project" value="InterPro"/>
</dbReference>
<dbReference type="EMBL" id="CABITT030000007">
    <property type="protein sequence ID" value="VVB12316.1"/>
    <property type="molecule type" value="Genomic_DNA"/>
</dbReference>
<dbReference type="AlphaFoldDB" id="A0A565CFF8"/>
<evidence type="ECO:0000313" key="6">
    <source>
        <dbReference type="EMBL" id="VVB12316.1"/>
    </source>
</evidence>
<comment type="cofactor">
    <cofactor evidence="4">
        <name>heme</name>
        <dbReference type="ChEBI" id="CHEBI:30413"/>
    </cofactor>
</comment>
<comment type="caution">
    <text evidence="6">The sequence shown here is derived from an EMBL/GenBank/DDBJ whole genome shotgun (WGS) entry which is preliminary data.</text>
</comment>
<dbReference type="GO" id="GO:0004497">
    <property type="term" value="F:monooxygenase activity"/>
    <property type="evidence" value="ECO:0007669"/>
    <property type="project" value="UniProtKB-KW"/>
</dbReference>
<dbReference type="GO" id="GO:0020037">
    <property type="term" value="F:heme binding"/>
    <property type="evidence" value="ECO:0007669"/>
    <property type="project" value="InterPro"/>
</dbReference>
<dbReference type="InterPro" id="IPR002401">
    <property type="entry name" value="Cyt_P450_E_grp-I"/>
</dbReference>
<dbReference type="CDD" id="cd11072">
    <property type="entry name" value="CYP71-like"/>
    <property type="match status" value="1"/>
</dbReference>
<dbReference type="PANTHER" id="PTHR47955">
    <property type="entry name" value="CYTOCHROME P450 FAMILY 71 PROTEIN"/>
    <property type="match status" value="1"/>
</dbReference>
<evidence type="ECO:0008006" key="8">
    <source>
        <dbReference type="Google" id="ProtNLM"/>
    </source>
</evidence>
<dbReference type="PRINTS" id="PR00385">
    <property type="entry name" value="P450"/>
</dbReference>
<dbReference type="PANTHER" id="PTHR47955:SF15">
    <property type="entry name" value="CYTOCHROME P450 71A2-LIKE"/>
    <property type="match status" value="1"/>
</dbReference>
<gene>
    <name evidence="6" type="ORF">ANE_LOCUS22760</name>
</gene>
<accession>A0A565CFF8</accession>
<proteinExistence type="inferred from homology"/>
<dbReference type="Proteomes" id="UP000489600">
    <property type="component" value="Unassembled WGS sequence"/>
</dbReference>
<keyword evidence="3 4" id="KW-0408">Iron</keyword>
<feature type="binding site" description="axial binding residue" evidence="4">
    <location>
        <position position="436"/>
    </location>
    <ligand>
        <name>heme</name>
        <dbReference type="ChEBI" id="CHEBI:30413"/>
    </ligand>
    <ligandPart>
        <name>Fe</name>
        <dbReference type="ChEBI" id="CHEBI:18248"/>
    </ligandPart>
</feature>
<organism evidence="6 7">
    <name type="scientific">Arabis nemorensis</name>
    <dbReference type="NCBI Taxonomy" id="586526"/>
    <lineage>
        <taxon>Eukaryota</taxon>
        <taxon>Viridiplantae</taxon>
        <taxon>Streptophyta</taxon>
        <taxon>Embryophyta</taxon>
        <taxon>Tracheophyta</taxon>
        <taxon>Spermatophyta</taxon>
        <taxon>Magnoliopsida</taxon>
        <taxon>eudicotyledons</taxon>
        <taxon>Gunneridae</taxon>
        <taxon>Pentapetalae</taxon>
        <taxon>rosids</taxon>
        <taxon>malvids</taxon>
        <taxon>Brassicales</taxon>
        <taxon>Brassicaceae</taxon>
        <taxon>Arabideae</taxon>
        <taxon>Arabis</taxon>
    </lineage>
</organism>
<dbReference type="FunFam" id="1.10.630.10:FF:000011">
    <property type="entry name" value="Cytochrome P450 83B1"/>
    <property type="match status" value="1"/>
</dbReference>
<keyword evidence="7" id="KW-1185">Reference proteome</keyword>
<keyword evidence="5" id="KW-0560">Oxidoreductase</keyword>
<protein>
    <recommendedName>
        <fullName evidence="8">Cytochrome P450</fullName>
    </recommendedName>
</protein>
<keyword evidence="2 4" id="KW-0479">Metal-binding</keyword>
<evidence type="ECO:0000256" key="4">
    <source>
        <dbReference type="PIRSR" id="PIRSR602401-1"/>
    </source>
</evidence>
<dbReference type="PRINTS" id="PR00463">
    <property type="entry name" value="EP450I"/>
</dbReference>
<dbReference type="Pfam" id="PF00067">
    <property type="entry name" value="p450"/>
    <property type="match status" value="1"/>
</dbReference>
<evidence type="ECO:0000256" key="3">
    <source>
        <dbReference type="ARBA" id="ARBA00023004"/>
    </source>
</evidence>
<evidence type="ECO:0000313" key="7">
    <source>
        <dbReference type="Proteomes" id="UP000489600"/>
    </source>
</evidence>
<dbReference type="InterPro" id="IPR017972">
    <property type="entry name" value="Cyt_P450_CS"/>
</dbReference>
<evidence type="ECO:0000256" key="1">
    <source>
        <dbReference type="ARBA" id="ARBA00010617"/>
    </source>
</evidence>
<dbReference type="OrthoDB" id="1470350at2759"/>
<comment type="similarity">
    <text evidence="1 5">Belongs to the cytochrome P450 family.</text>
</comment>
<dbReference type="InterPro" id="IPR036396">
    <property type="entry name" value="Cyt_P450_sf"/>
</dbReference>
<dbReference type="Gene3D" id="1.10.630.10">
    <property type="entry name" value="Cytochrome P450"/>
    <property type="match status" value="1"/>
</dbReference>
<keyword evidence="5" id="KW-0503">Monooxygenase</keyword>
<evidence type="ECO:0000256" key="5">
    <source>
        <dbReference type="RuleBase" id="RU000461"/>
    </source>
</evidence>
<dbReference type="GO" id="GO:0005506">
    <property type="term" value="F:iron ion binding"/>
    <property type="evidence" value="ECO:0007669"/>
    <property type="project" value="InterPro"/>
</dbReference>
<keyword evidence="4 5" id="KW-0349">Heme</keyword>
<sequence length="496" mass="56193">MELILVALCLTPFLAIFLKTLIKRITTTKPKLPSPWRLPVIGNLHQLSLNPHRALHTLSLRYGPLMLLHFGRAPVLVVTCPDVSHDIMKTYDIQFANRQKSKAIDIFMDGGRDILFSSCGEDWKNKKSLCVVHLLSNKMVRSFASLREEEIKLMTDKLEEACSSSSSINLSNVLMALTNDVICRITFGRKYNSKEGGIDVKKLVMTSSEFFGKFFFGDFIPSLAWIDRIRGIDDQMKDMNNKLEGFLDNTVQEHVDADHEEPSDFVDVLLWLQKDKTKKFQFDKNDIKLILKDIFFAGTATTASLLEWTLTELFRHPKVMKKLQDAIKSVSMHNSNVTEKEVEQISYLHDVIKEGLRLHPSGPLLFRLPSEDVQLKGYNIAAGTQVIINVWAIQRDPAIWGHDADEFRPERHLESNLDFNGTDSKFLPFGAGRRLCPGIGFAMVMAKLILANIVKRFNYRVEVGPTGDDMPDLAEASGIDVCRKFPLIVYPSVVHA</sequence>
<dbReference type="PROSITE" id="PS00086">
    <property type="entry name" value="CYTOCHROME_P450"/>
    <property type="match status" value="1"/>
</dbReference>
<dbReference type="InterPro" id="IPR001128">
    <property type="entry name" value="Cyt_P450"/>
</dbReference>
<evidence type="ECO:0000256" key="2">
    <source>
        <dbReference type="ARBA" id="ARBA00022723"/>
    </source>
</evidence>